<dbReference type="GO" id="GO:0016020">
    <property type="term" value="C:membrane"/>
    <property type="evidence" value="ECO:0007669"/>
    <property type="project" value="UniProtKB-SubCell"/>
</dbReference>
<dbReference type="SUPFAM" id="SSF48264">
    <property type="entry name" value="Cytochrome P450"/>
    <property type="match status" value="1"/>
</dbReference>
<sequence>MTSVRDRHILQDPTVYPDPEVYRPERFLPSEGEHAQSDPLEVGFRFGRRACPGVHLSEASLFIFTATLLSVFKMEKVIENGIVQEPKHEFTSGVLIRPKPFKTSFKPRSAKAEALIRMVEDC</sequence>
<accession>A0A4S4LZK7</accession>
<keyword evidence="12" id="KW-0472">Membrane</keyword>
<evidence type="ECO:0000256" key="6">
    <source>
        <dbReference type="ARBA" id="ARBA00022692"/>
    </source>
</evidence>
<evidence type="ECO:0000256" key="13">
    <source>
        <dbReference type="PIRSR" id="PIRSR602401-1"/>
    </source>
</evidence>
<comment type="subcellular location">
    <subcellularLocation>
        <location evidence="2">Membrane</location>
    </subcellularLocation>
</comment>
<evidence type="ECO:0008006" key="16">
    <source>
        <dbReference type="Google" id="ProtNLM"/>
    </source>
</evidence>
<dbReference type="GO" id="GO:0016705">
    <property type="term" value="F:oxidoreductase activity, acting on paired donors, with incorporation or reduction of molecular oxygen"/>
    <property type="evidence" value="ECO:0007669"/>
    <property type="project" value="InterPro"/>
</dbReference>
<evidence type="ECO:0000256" key="2">
    <source>
        <dbReference type="ARBA" id="ARBA00004370"/>
    </source>
</evidence>
<dbReference type="PANTHER" id="PTHR46300">
    <property type="entry name" value="P450, PUTATIVE (EUROFUNG)-RELATED-RELATED"/>
    <property type="match status" value="1"/>
</dbReference>
<dbReference type="InterPro" id="IPR002401">
    <property type="entry name" value="Cyt_P450_E_grp-I"/>
</dbReference>
<organism evidence="14 15">
    <name type="scientific">Bondarzewia mesenterica</name>
    <dbReference type="NCBI Taxonomy" id="1095465"/>
    <lineage>
        <taxon>Eukaryota</taxon>
        <taxon>Fungi</taxon>
        <taxon>Dikarya</taxon>
        <taxon>Basidiomycota</taxon>
        <taxon>Agaricomycotina</taxon>
        <taxon>Agaricomycetes</taxon>
        <taxon>Russulales</taxon>
        <taxon>Bondarzewiaceae</taxon>
        <taxon>Bondarzewia</taxon>
    </lineage>
</organism>
<evidence type="ECO:0000313" key="14">
    <source>
        <dbReference type="EMBL" id="THH18149.1"/>
    </source>
</evidence>
<evidence type="ECO:0000313" key="15">
    <source>
        <dbReference type="Proteomes" id="UP000310158"/>
    </source>
</evidence>
<evidence type="ECO:0000256" key="3">
    <source>
        <dbReference type="ARBA" id="ARBA00005179"/>
    </source>
</evidence>
<dbReference type="InterPro" id="IPR050364">
    <property type="entry name" value="Cytochrome_P450_fung"/>
</dbReference>
<dbReference type="PANTHER" id="PTHR46300:SF2">
    <property type="entry name" value="CYTOCHROME P450 MONOOXYGENASE ALNH-RELATED"/>
    <property type="match status" value="1"/>
</dbReference>
<evidence type="ECO:0000256" key="4">
    <source>
        <dbReference type="ARBA" id="ARBA00010617"/>
    </source>
</evidence>
<keyword evidence="9" id="KW-0560">Oxidoreductase</keyword>
<evidence type="ECO:0000256" key="11">
    <source>
        <dbReference type="ARBA" id="ARBA00023033"/>
    </source>
</evidence>
<keyword evidence="11" id="KW-0503">Monooxygenase</keyword>
<gene>
    <name evidence="14" type="ORF">EW146_g2795</name>
</gene>
<dbReference type="PRINTS" id="PR00463">
    <property type="entry name" value="EP450I"/>
</dbReference>
<evidence type="ECO:0000256" key="7">
    <source>
        <dbReference type="ARBA" id="ARBA00022723"/>
    </source>
</evidence>
<evidence type="ECO:0000256" key="8">
    <source>
        <dbReference type="ARBA" id="ARBA00022989"/>
    </source>
</evidence>
<dbReference type="OrthoDB" id="2789670at2759"/>
<dbReference type="Proteomes" id="UP000310158">
    <property type="component" value="Unassembled WGS sequence"/>
</dbReference>
<comment type="caution">
    <text evidence="14">The sequence shown here is derived from an EMBL/GenBank/DDBJ whole genome shotgun (WGS) entry which is preliminary data.</text>
</comment>
<comment type="pathway">
    <text evidence="3">Secondary metabolite biosynthesis.</text>
</comment>
<dbReference type="GO" id="GO:0020037">
    <property type="term" value="F:heme binding"/>
    <property type="evidence" value="ECO:0007669"/>
    <property type="project" value="InterPro"/>
</dbReference>
<name>A0A4S4LZK7_9AGAM</name>
<dbReference type="InterPro" id="IPR036396">
    <property type="entry name" value="Cyt_P450_sf"/>
</dbReference>
<evidence type="ECO:0000256" key="1">
    <source>
        <dbReference type="ARBA" id="ARBA00001971"/>
    </source>
</evidence>
<keyword evidence="15" id="KW-1185">Reference proteome</keyword>
<proteinExistence type="inferred from homology"/>
<keyword evidence="10 13" id="KW-0408">Iron</keyword>
<feature type="binding site" description="axial binding residue" evidence="13">
    <location>
        <position position="51"/>
    </location>
    <ligand>
        <name>heme</name>
        <dbReference type="ChEBI" id="CHEBI:30413"/>
    </ligand>
    <ligandPart>
        <name>Fe</name>
        <dbReference type="ChEBI" id="CHEBI:18248"/>
    </ligandPart>
</feature>
<evidence type="ECO:0000256" key="10">
    <source>
        <dbReference type="ARBA" id="ARBA00023004"/>
    </source>
</evidence>
<comment type="similarity">
    <text evidence="4">Belongs to the cytochrome P450 family.</text>
</comment>
<keyword evidence="7 13" id="KW-0479">Metal-binding</keyword>
<dbReference type="AlphaFoldDB" id="A0A4S4LZK7"/>
<keyword evidence="6" id="KW-0812">Transmembrane</keyword>
<evidence type="ECO:0000256" key="12">
    <source>
        <dbReference type="ARBA" id="ARBA00023136"/>
    </source>
</evidence>
<keyword evidence="5 13" id="KW-0349">Heme</keyword>
<dbReference type="GO" id="GO:0004497">
    <property type="term" value="F:monooxygenase activity"/>
    <property type="evidence" value="ECO:0007669"/>
    <property type="project" value="UniProtKB-KW"/>
</dbReference>
<evidence type="ECO:0000256" key="9">
    <source>
        <dbReference type="ARBA" id="ARBA00023002"/>
    </source>
</evidence>
<dbReference type="GO" id="GO:0005506">
    <property type="term" value="F:iron ion binding"/>
    <property type="evidence" value="ECO:0007669"/>
    <property type="project" value="InterPro"/>
</dbReference>
<reference evidence="14 15" key="1">
    <citation type="submission" date="2019-02" db="EMBL/GenBank/DDBJ databases">
        <title>Genome sequencing of the rare red list fungi Bondarzewia mesenterica.</title>
        <authorList>
            <person name="Buettner E."/>
            <person name="Kellner H."/>
        </authorList>
    </citation>
    <scope>NUCLEOTIDE SEQUENCE [LARGE SCALE GENOMIC DNA]</scope>
    <source>
        <strain evidence="14 15">DSM 108281</strain>
    </source>
</reference>
<comment type="cofactor">
    <cofactor evidence="1 13">
        <name>heme</name>
        <dbReference type="ChEBI" id="CHEBI:30413"/>
    </cofactor>
</comment>
<dbReference type="EMBL" id="SGPL01000085">
    <property type="protein sequence ID" value="THH18149.1"/>
    <property type="molecule type" value="Genomic_DNA"/>
</dbReference>
<dbReference type="Pfam" id="PF00067">
    <property type="entry name" value="p450"/>
    <property type="match status" value="1"/>
</dbReference>
<dbReference type="InterPro" id="IPR001128">
    <property type="entry name" value="Cyt_P450"/>
</dbReference>
<protein>
    <recommendedName>
        <fullName evidence="16">Cytochrome P450</fullName>
    </recommendedName>
</protein>
<keyword evidence="8" id="KW-1133">Transmembrane helix</keyword>
<dbReference type="Gene3D" id="1.10.630.10">
    <property type="entry name" value="Cytochrome P450"/>
    <property type="match status" value="1"/>
</dbReference>
<evidence type="ECO:0000256" key="5">
    <source>
        <dbReference type="ARBA" id="ARBA00022617"/>
    </source>
</evidence>